<dbReference type="FunFam" id="3.20.20.10:FF:000008">
    <property type="entry name" value="Ornithine decarboxylase"/>
    <property type="match status" value="1"/>
</dbReference>
<accession>A0A511QDB3</accession>
<feature type="domain" description="Orn/DAP/Arg decarboxylase 2 C-terminal" evidence="10">
    <location>
        <begin position="267"/>
        <end position="364"/>
    </location>
</feature>
<dbReference type="AlphaFoldDB" id="A0A511QDB3"/>
<dbReference type="InterPro" id="IPR000183">
    <property type="entry name" value="Orn/DAP/Arg_de-COase"/>
</dbReference>
<dbReference type="RefSeq" id="WP_050567306.1">
    <property type="nucleotide sequence ID" value="NZ_BAOJ01000035.1"/>
</dbReference>
<organism evidence="12 13">
    <name type="scientific">Vibrio sagamiensis NBRC 104589</name>
    <dbReference type="NCBI Taxonomy" id="1219064"/>
    <lineage>
        <taxon>Bacteria</taxon>
        <taxon>Pseudomonadati</taxon>
        <taxon>Pseudomonadota</taxon>
        <taxon>Gammaproteobacteria</taxon>
        <taxon>Vibrionales</taxon>
        <taxon>Vibrionaceae</taxon>
        <taxon>Vibrio</taxon>
    </lineage>
</organism>
<dbReference type="Pfam" id="PF00278">
    <property type="entry name" value="Orn_DAP_Arg_deC"/>
    <property type="match status" value="1"/>
</dbReference>
<comment type="caution">
    <text evidence="12">The sequence shown here is derived from an EMBL/GenBank/DDBJ whole genome shotgun (WGS) entry which is preliminary data.</text>
</comment>
<comment type="similarity">
    <text evidence="2 9">Belongs to the Orn/Lys/Arg decarboxylase class-II family.</text>
</comment>
<dbReference type="InterPro" id="IPR009006">
    <property type="entry name" value="Ala_racemase/Decarboxylase_C"/>
</dbReference>
<evidence type="ECO:0000256" key="6">
    <source>
        <dbReference type="ARBA" id="ARBA00034138"/>
    </source>
</evidence>
<dbReference type="SUPFAM" id="SSF50621">
    <property type="entry name" value="Alanine racemase C-terminal domain-like"/>
    <property type="match status" value="1"/>
</dbReference>
<dbReference type="GO" id="GO:0005737">
    <property type="term" value="C:cytoplasm"/>
    <property type="evidence" value="ECO:0007669"/>
    <property type="project" value="TreeGrafter"/>
</dbReference>
<dbReference type="Pfam" id="PF02784">
    <property type="entry name" value="Orn_Arg_deC_N"/>
    <property type="match status" value="1"/>
</dbReference>
<evidence type="ECO:0000313" key="12">
    <source>
        <dbReference type="EMBL" id="GEM75291.1"/>
    </source>
</evidence>
<dbReference type="InterPro" id="IPR002433">
    <property type="entry name" value="Orn_de-COase"/>
</dbReference>
<evidence type="ECO:0000256" key="3">
    <source>
        <dbReference type="ARBA" id="ARBA00022898"/>
    </source>
</evidence>
<comment type="cofactor">
    <cofactor evidence="1 8">
        <name>pyridoxal 5'-phosphate</name>
        <dbReference type="ChEBI" id="CHEBI:597326"/>
    </cofactor>
</comment>
<name>A0A511QDB3_9VIBR</name>
<dbReference type="EC" id="4.1.1.17" evidence="6"/>
<keyword evidence="13" id="KW-1185">Reference proteome</keyword>
<evidence type="ECO:0000259" key="10">
    <source>
        <dbReference type="Pfam" id="PF00278"/>
    </source>
</evidence>
<dbReference type="GO" id="GO:0033387">
    <property type="term" value="P:putrescine biosynthetic process from arginine, via ornithine"/>
    <property type="evidence" value="ECO:0007669"/>
    <property type="project" value="TreeGrafter"/>
</dbReference>
<evidence type="ECO:0000256" key="7">
    <source>
        <dbReference type="ARBA" id="ARBA00049127"/>
    </source>
</evidence>
<evidence type="ECO:0000256" key="8">
    <source>
        <dbReference type="PIRSR" id="PIRSR600183-50"/>
    </source>
</evidence>
<evidence type="ECO:0000256" key="4">
    <source>
        <dbReference type="ARBA" id="ARBA00023239"/>
    </source>
</evidence>
<protein>
    <recommendedName>
        <fullName evidence="6">ornithine decarboxylase</fullName>
        <ecNumber evidence="6">4.1.1.17</ecNumber>
    </recommendedName>
</protein>
<evidence type="ECO:0000256" key="2">
    <source>
        <dbReference type="ARBA" id="ARBA00008872"/>
    </source>
</evidence>
<dbReference type="InterPro" id="IPR029066">
    <property type="entry name" value="PLP-binding_barrel"/>
</dbReference>
<dbReference type="Gene3D" id="3.20.20.10">
    <property type="entry name" value="Alanine racemase"/>
    <property type="match status" value="1"/>
</dbReference>
<keyword evidence="3 8" id="KW-0663">Pyridoxal phosphate</keyword>
<evidence type="ECO:0000313" key="13">
    <source>
        <dbReference type="Proteomes" id="UP000321922"/>
    </source>
</evidence>
<dbReference type="InterPro" id="IPR022657">
    <property type="entry name" value="De-COase2_CS"/>
</dbReference>
<comment type="pathway">
    <text evidence="5">Amine and polyamine biosynthesis; putrescine biosynthesis via L-ornithine pathway; putrescine from L-ornithine: step 1/1.</text>
</comment>
<dbReference type="SUPFAM" id="SSF51419">
    <property type="entry name" value="PLP-binding barrel"/>
    <property type="match status" value="1"/>
</dbReference>
<dbReference type="PRINTS" id="PR01179">
    <property type="entry name" value="ODADCRBXLASE"/>
</dbReference>
<dbReference type="InterPro" id="IPR022653">
    <property type="entry name" value="De-COase2_pyr-phos_BS"/>
</dbReference>
<feature type="domain" description="Orn/DAP/Arg decarboxylase 2 N-terminal" evidence="11">
    <location>
        <begin position="24"/>
        <end position="266"/>
    </location>
</feature>
<keyword evidence="4" id="KW-0456">Lyase</keyword>
<evidence type="ECO:0000256" key="1">
    <source>
        <dbReference type="ARBA" id="ARBA00001933"/>
    </source>
</evidence>
<gene>
    <name evidence="12" type="ORF">VSA01S_14030</name>
</gene>
<dbReference type="GO" id="GO:0004586">
    <property type="term" value="F:ornithine decarboxylase activity"/>
    <property type="evidence" value="ECO:0007669"/>
    <property type="project" value="UniProtKB-EC"/>
</dbReference>
<dbReference type="PROSITE" id="PS00879">
    <property type="entry name" value="ODR_DC_2_2"/>
    <property type="match status" value="1"/>
</dbReference>
<feature type="modified residue" description="N6-(pyridoxal phosphate)lysine" evidence="8">
    <location>
        <position position="46"/>
    </location>
</feature>
<dbReference type="InterPro" id="IPR022643">
    <property type="entry name" value="De-COase2_C"/>
</dbReference>
<feature type="active site" description="Proton donor" evidence="8">
    <location>
        <position position="333"/>
    </location>
</feature>
<dbReference type="PANTHER" id="PTHR11482">
    <property type="entry name" value="ARGININE/DIAMINOPIMELATE/ORNITHINE DECARBOXYLASE"/>
    <property type="match status" value="1"/>
</dbReference>
<dbReference type="EMBL" id="BJXJ01000011">
    <property type="protein sequence ID" value="GEM75291.1"/>
    <property type="molecule type" value="Genomic_DNA"/>
</dbReference>
<dbReference type="Gene3D" id="2.40.37.10">
    <property type="entry name" value="Lyase, Ornithine Decarboxylase, Chain A, domain 1"/>
    <property type="match status" value="1"/>
</dbReference>
<evidence type="ECO:0000256" key="5">
    <source>
        <dbReference type="ARBA" id="ARBA00034115"/>
    </source>
</evidence>
<dbReference type="InterPro" id="IPR022644">
    <property type="entry name" value="De-COase2_N"/>
</dbReference>
<dbReference type="PANTHER" id="PTHR11482:SF6">
    <property type="entry name" value="ORNITHINE DECARBOXYLASE 1-RELATED"/>
    <property type="match status" value="1"/>
</dbReference>
<evidence type="ECO:0000259" key="11">
    <source>
        <dbReference type="Pfam" id="PF02784"/>
    </source>
</evidence>
<dbReference type="OrthoDB" id="9802147at2"/>
<proteinExistence type="inferred from homology"/>
<evidence type="ECO:0000256" key="9">
    <source>
        <dbReference type="RuleBase" id="RU003737"/>
    </source>
</evidence>
<dbReference type="PRINTS" id="PR01182">
    <property type="entry name" value="ORNDCRBXLASE"/>
</dbReference>
<reference evidence="12 13" key="1">
    <citation type="submission" date="2019-07" db="EMBL/GenBank/DDBJ databases">
        <title>Whole genome shotgun sequence of Vibrio sagamiensis NBRC 104589.</title>
        <authorList>
            <person name="Hosoyama A."/>
            <person name="Uohara A."/>
            <person name="Ohji S."/>
            <person name="Ichikawa N."/>
        </authorList>
    </citation>
    <scope>NUCLEOTIDE SEQUENCE [LARGE SCALE GENOMIC DNA]</scope>
    <source>
        <strain evidence="12 13">NBRC 104589</strain>
    </source>
</reference>
<sequence length="401" mass="44106">MLSNKQAEVLQSTKEDCIVFDIENIEHQYDRLQQAIPNLDIRFAIKSCPLDTVLNALSARGAGFDAASPNEIIQALKTGTKVEKIHYGNTIKSNVQILTAFNLGIRDFATDCINDTRAIAKHAPGSNVFCRIATDGKGAVWGLSKKFGCSLEESIRVLNEAKANGLQPAGISLHIGSQQMEPSSWDKVFEELEFVLRRLKDDGIKLKYINLGGGLPASGYLDKSGNKLNPPINEIIVAIKSGMCRLQKSIGYSLNFIMEPGRYLVADFGVIKTHVVRLAERVQPNGDKQNWLFLNSGKFNGLYETDALTYPVIFPNSRNTEDTIGVIIAGPTCDSDDVFNSEKSLINIPVDLKPGDPVWILSCGAYSASYTTLGFNGFEPLTHKFVKESIFINIHGYKKIA</sequence>
<dbReference type="CDD" id="cd00622">
    <property type="entry name" value="PLPDE_III_ODC"/>
    <property type="match status" value="1"/>
</dbReference>
<dbReference type="PROSITE" id="PS00878">
    <property type="entry name" value="ODR_DC_2_1"/>
    <property type="match status" value="1"/>
</dbReference>
<comment type="catalytic activity">
    <reaction evidence="7">
        <text>L-ornithine + H(+) = putrescine + CO2</text>
        <dbReference type="Rhea" id="RHEA:22964"/>
        <dbReference type="ChEBI" id="CHEBI:15378"/>
        <dbReference type="ChEBI" id="CHEBI:16526"/>
        <dbReference type="ChEBI" id="CHEBI:46911"/>
        <dbReference type="ChEBI" id="CHEBI:326268"/>
        <dbReference type="EC" id="4.1.1.17"/>
    </reaction>
</comment>
<dbReference type="Proteomes" id="UP000321922">
    <property type="component" value="Unassembled WGS sequence"/>
</dbReference>